<feature type="signal peptide" evidence="3">
    <location>
        <begin position="1"/>
        <end position="26"/>
    </location>
</feature>
<protein>
    <submittedName>
        <fullName evidence="4">Carbonic anhydrase</fullName>
    </submittedName>
</protein>
<dbReference type="SMART" id="SM00947">
    <property type="entry name" value="Pro_CA"/>
    <property type="match status" value="1"/>
</dbReference>
<dbReference type="AlphaFoldDB" id="A0A6N8EHJ2"/>
<comment type="caution">
    <text evidence="4">The sequence shown here is derived from an EMBL/GenBank/DDBJ whole genome shotgun (WGS) entry which is preliminary data.</text>
</comment>
<keyword evidence="3" id="KW-0732">Signal</keyword>
<dbReference type="CDD" id="cd03378">
    <property type="entry name" value="beta_CA_cladeC"/>
    <property type="match status" value="1"/>
</dbReference>
<organism evidence="4 5">
    <name type="scientific">Allochromatium palmeri</name>
    <dbReference type="NCBI Taxonomy" id="231048"/>
    <lineage>
        <taxon>Bacteria</taxon>
        <taxon>Pseudomonadati</taxon>
        <taxon>Pseudomonadota</taxon>
        <taxon>Gammaproteobacteria</taxon>
        <taxon>Chromatiales</taxon>
        <taxon>Chromatiaceae</taxon>
        <taxon>Allochromatium</taxon>
    </lineage>
</organism>
<dbReference type="PANTHER" id="PTHR11002">
    <property type="entry name" value="CARBONIC ANHYDRASE"/>
    <property type="match status" value="1"/>
</dbReference>
<keyword evidence="2" id="KW-0479">Metal-binding</keyword>
<dbReference type="GO" id="GO:0004089">
    <property type="term" value="F:carbonate dehydratase activity"/>
    <property type="evidence" value="ECO:0007669"/>
    <property type="project" value="InterPro"/>
</dbReference>
<dbReference type="InterPro" id="IPR036874">
    <property type="entry name" value="Carbonic_anhydrase_sf"/>
</dbReference>
<dbReference type="GO" id="GO:0008270">
    <property type="term" value="F:zinc ion binding"/>
    <property type="evidence" value="ECO:0007669"/>
    <property type="project" value="InterPro"/>
</dbReference>
<evidence type="ECO:0000256" key="1">
    <source>
        <dbReference type="ARBA" id="ARBA00006217"/>
    </source>
</evidence>
<reference evidence="4 5" key="1">
    <citation type="submission" date="2019-11" db="EMBL/GenBank/DDBJ databases">
        <title>Whole-genome sequence of the anaerobic purple sulfur bacterium Allochromatium palmeri DSM 15591.</title>
        <authorList>
            <person name="Kyndt J.A."/>
            <person name="Meyer T.E."/>
        </authorList>
    </citation>
    <scope>NUCLEOTIDE SEQUENCE [LARGE SCALE GENOMIC DNA]</scope>
    <source>
        <strain evidence="4 5">DSM 15591</strain>
    </source>
</reference>
<keyword evidence="5" id="KW-1185">Reference proteome</keyword>
<evidence type="ECO:0000256" key="3">
    <source>
        <dbReference type="SAM" id="SignalP"/>
    </source>
</evidence>
<feature type="binding site" evidence="2">
    <location>
        <position position="143"/>
    </location>
    <ligand>
        <name>Zn(2+)</name>
        <dbReference type="ChEBI" id="CHEBI:29105"/>
    </ligand>
</feature>
<dbReference type="Proteomes" id="UP000434044">
    <property type="component" value="Unassembled WGS sequence"/>
</dbReference>
<comment type="similarity">
    <text evidence="1">Belongs to the beta-class carbonic anhydrase family.</text>
</comment>
<feature type="chain" id="PRO_5026896168" evidence="3">
    <location>
        <begin position="27"/>
        <end position="237"/>
    </location>
</feature>
<sequence>MRSNIMKYQSLLFASVLLGLTQVCLGQDADLPLSQAGQQAFTPDQVLEALLAGNERFAAGEATQRDITARIAASAQGQYPKAVILSCLDSRVPVEKVFDVSIGDIFVGRVAGNIVNEDQLGSMEFATKLAGAKLVMVLGHSQCGAVKGAIDGAELGNLTALLAKIRPAVDGVEGFSPDQRTSSNDDFVEQVIDQNVHDMVAQVREQSSVLANLEQSGQIKIVGASYDLNTGKVELID</sequence>
<evidence type="ECO:0000313" key="4">
    <source>
        <dbReference type="EMBL" id="MTW21784.1"/>
    </source>
</evidence>
<dbReference type="Gene3D" id="3.40.1050.10">
    <property type="entry name" value="Carbonic anhydrase"/>
    <property type="match status" value="1"/>
</dbReference>
<evidence type="ECO:0000313" key="5">
    <source>
        <dbReference type="Proteomes" id="UP000434044"/>
    </source>
</evidence>
<evidence type="ECO:0000256" key="2">
    <source>
        <dbReference type="PIRSR" id="PIRSR601765-1"/>
    </source>
</evidence>
<feature type="binding site" evidence="2">
    <location>
        <position position="89"/>
    </location>
    <ligand>
        <name>Zn(2+)</name>
        <dbReference type="ChEBI" id="CHEBI:29105"/>
    </ligand>
</feature>
<dbReference type="PANTHER" id="PTHR11002:SF79">
    <property type="entry name" value="CARBONIC ANHYDRASE 2"/>
    <property type="match status" value="1"/>
</dbReference>
<keyword evidence="2" id="KW-0862">Zinc</keyword>
<name>A0A6N8EHJ2_9GAMM</name>
<comment type="cofactor">
    <cofactor evidence="2">
        <name>Zn(2+)</name>
        <dbReference type="ChEBI" id="CHEBI:29105"/>
    </cofactor>
    <text evidence="2">Binds 1 zinc ion per subunit.</text>
</comment>
<dbReference type="InterPro" id="IPR001765">
    <property type="entry name" value="Carbonic_anhydrase"/>
</dbReference>
<feature type="binding site" evidence="2">
    <location>
        <position position="87"/>
    </location>
    <ligand>
        <name>Zn(2+)</name>
        <dbReference type="ChEBI" id="CHEBI:29105"/>
    </ligand>
</feature>
<feature type="binding site" evidence="2">
    <location>
        <position position="140"/>
    </location>
    <ligand>
        <name>Zn(2+)</name>
        <dbReference type="ChEBI" id="CHEBI:29105"/>
    </ligand>
</feature>
<dbReference type="SUPFAM" id="SSF53056">
    <property type="entry name" value="beta-carbonic anhydrase, cab"/>
    <property type="match status" value="1"/>
</dbReference>
<proteinExistence type="inferred from homology"/>
<dbReference type="OrthoDB" id="9769739at2"/>
<dbReference type="EMBL" id="WNKT01000024">
    <property type="protein sequence ID" value="MTW21784.1"/>
    <property type="molecule type" value="Genomic_DNA"/>
</dbReference>
<dbReference type="NCBIfam" id="NF011765">
    <property type="entry name" value="PRK15219.1"/>
    <property type="match status" value="1"/>
</dbReference>
<dbReference type="Pfam" id="PF00484">
    <property type="entry name" value="Pro_CA"/>
    <property type="match status" value="1"/>
</dbReference>
<gene>
    <name evidence="4" type="ORF">GJ668_11860</name>
</gene>
<accession>A0A6N8EHJ2</accession>